<evidence type="ECO:0000313" key="2">
    <source>
        <dbReference type="EMBL" id="KAF2831002.1"/>
    </source>
</evidence>
<feature type="compositionally biased region" description="Low complexity" evidence="1">
    <location>
        <begin position="35"/>
        <end position="65"/>
    </location>
</feature>
<organism evidence="2 3">
    <name type="scientific">Ophiobolus disseminans</name>
    <dbReference type="NCBI Taxonomy" id="1469910"/>
    <lineage>
        <taxon>Eukaryota</taxon>
        <taxon>Fungi</taxon>
        <taxon>Dikarya</taxon>
        <taxon>Ascomycota</taxon>
        <taxon>Pezizomycotina</taxon>
        <taxon>Dothideomycetes</taxon>
        <taxon>Pleosporomycetidae</taxon>
        <taxon>Pleosporales</taxon>
        <taxon>Pleosporineae</taxon>
        <taxon>Phaeosphaeriaceae</taxon>
        <taxon>Ophiobolus</taxon>
    </lineage>
</organism>
<reference evidence="2" key="1">
    <citation type="journal article" date="2020" name="Stud. Mycol.">
        <title>101 Dothideomycetes genomes: a test case for predicting lifestyles and emergence of pathogens.</title>
        <authorList>
            <person name="Haridas S."/>
            <person name="Albert R."/>
            <person name="Binder M."/>
            <person name="Bloem J."/>
            <person name="Labutti K."/>
            <person name="Salamov A."/>
            <person name="Andreopoulos B."/>
            <person name="Baker S."/>
            <person name="Barry K."/>
            <person name="Bills G."/>
            <person name="Bluhm B."/>
            <person name="Cannon C."/>
            <person name="Castanera R."/>
            <person name="Culley D."/>
            <person name="Daum C."/>
            <person name="Ezra D."/>
            <person name="Gonzalez J."/>
            <person name="Henrissat B."/>
            <person name="Kuo A."/>
            <person name="Liang C."/>
            <person name="Lipzen A."/>
            <person name="Lutzoni F."/>
            <person name="Magnuson J."/>
            <person name="Mondo S."/>
            <person name="Nolan M."/>
            <person name="Ohm R."/>
            <person name="Pangilinan J."/>
            <person name="Park H.-J."/>
            <person name="Ramirez L."/>
            <person name="Alfaro M."/>
            <person name="Sun H."/>
            <person name="Tritt A."/>
            <person name="Yoshinaga Y."/>
            <person name="Zwiers L.-H."/>
            <person name="Turgeon B."/>
            <person name="Goodwin S."/>
            <person name="Spatafora J."/>
            <person name="Crous P."/>
            <person name="Grigoriev I."/>
        </authorList>
    </citation>
    <scope>NUCLEOTIDE SEQUENCE</scope>
    <source>
        <strain evidence="2">CBS 113818</strain>
    </source>
</reference>
<accession>A0A6A7ACL4</accession>
<gene>
    <name evidence="2" type="ORF">CC86DRAFT_377924</name>
</gene>
<proteinExistence type="predicted"/>
<sequence>MAPSEPTPQPMLLANILSDLVTLGTCPPAAALALVSASSSSSPSQLQTSPSTQTAHNASTSASAANDDDIDLTRAKELLKLHYEVKQAHQEGRLRVGLEGARRDVAGVVGGGMGIR</sequence>
<dbReference type="OrthoDB" id="5394455at2759"/>
<name>A0A6A7ACL4_9PLEO</name>
<dbReference type="Proteomes" id="UP000799424">
    <property type="component" value="Unassembled WGS sequence"/>
</dbReference>
<dbReference type="EMBL" id="MU006218">
    <property type="protein sequence ID" value="KAF2831002.1"/>
    <property type="molecule type" value="Genomic_DNA"/>
</dbReference>
<dbReference type="AlphaFoldDB" id="A0A6A7ACL4"/>
<keyword evidence="3" id="KW-1185">Reference proteome</keyword>
<protein>
    <submittedName>
        <fullName evidence="2">Uncharacterized protein</fullName>
    </submittedName>
</protein>
<feature type="region of interest" description="Disordered" evidence="1">
    <location>
        <begin position="35"/>
        <end position="69"/>
    </location>
</feature>
<evidence type="ECO:0000313" key="3">
    <source>
        <dbReference type="Proteomes" id="UP000799424"/>
    </source>
</evidence>
<evidence type="ECO:0000256" key="1">
    <source>
        <dbReference type="SAM" id="MobiDB-lite"/>
    </source>
</evidence>